<organism evidence="1 2">
    <name type="scientific">Vespula squamosa</name>
    <name type="common">Southern yellow jacket</name>
    <name type="synonym">Wasp</name>
    <dbReference type="NCBI Taxonomy" id="30214"/>
    <lineage>
        <taxon>Eukaryota</taxon>
        <taxon>Metazoa</taxon>
        <taxon>Ecdysozoa</taxon>
        <taxon>Arthropoda</taxon>
        <taxon>Hexapoda</taxon>
        <taxon>Insecta</taxon>
        <taxon>Pterygota</taxon>
        <taxon>Neoptera</taxon>
        <taxon>Endopterygota</taxon>
        <taxon>Hymenoptera</taxon>
        <taxon>Apocrita</taxon>
        <taxon>Aculeata</taxon>
        <taxon>Vespoidea</taxon>
        <taxon>Vespidae</taxon>
        <taxon>Vespinae</taxon>
        <taxon>Vespula</taxon>
    </lineage>
</organism>
<evidence type="ECO:0000313" key="1">
    <source>
        <dbReference type="EMBL" id="KAL2719299.1"/>
    </source>
</evidence>
<keyword evidence="2" id="KW-1185">Reference proteome</keyword>
<dbReference type="Proteomes" id="UP001607302">
    <property type="component" value="Unassembled WGS sequence"/>
</dbReference>
<accession>A0ABD2AF91</accession>
<evidence type="ECO:0000313" key="2">
    <source>
        <dbReference type="Proteomes" id="UP001607302"/>
    </source>
</evidence>
<sequence length="244" mass="28580">MKKRQINSVFLSCDDETENLEPIQFNIPASYSEKVKIHNWQMNTLAEPKDNKDIFPPKGNLQNSTYRRLGSFDEPMGISETHAMLSQIDFKDLYKSMQPHRGFLKKLSFARTESEEQEKEPKLEDIIYSSEEMRCMDYRTTTEIEYRAPYPMKSRPPPQAPPPVPWLLNRRTIGYTLEDLQKYDGVVTFLDENMKLQHCIADLKKERNKMRDIISSTETSVNSSYDCGSCQIVKKNENEYQCHE</sequence>
<proteinExistence type="predicted"/>
<reference evidence="1 2" key="1">
    <citation type="journal article" date="2024" name="Ann. Entomol. Soc. Am.">
        <title>Genomic analyses of the southern and eastern yellowjacket wasps (Hymenoptera: Vespidae) reveal evolutionary signatures of social life.</title>
        <authorList>
            <person name="Catto M.A."/>
            <person name="Caine P.B."/>
            <person name="Orr S.E."/>
            <person name="Hunt B.G."/>
            <person name="Goodisman M.A.D."/>
        </authorList>
    </citation>
    <scope>NUCLEOTIDE SEQUENCE [LARGE SCALE GENOMIC DNA]</scope>
    <source>
        <strain evidence="1">233</strain>
        <tissue evidence="1">Head and thorax</tissue>
    </source>
</reference>
<dbReference type="PANTHER" id="PTHR35069">
    <property type="entry name" value="PROTEIN C9ORF135"/>
    <property type="match status" value="1"/>
</dbReference>
<name>A0ABD2AF91_VESSQ</name>
<dbReference type="InterPro" id="IPR027905">
    <property type="entry name" value="CFAP95"/>
</dbReference>
<dbReference type="PANTHER" id="PTHR35069:SF1">
    <property type="entry name" value="CILIA- AND FLAGELLA-ASSOCIATED PROTEIN 95"/>
    <property type="match status" value="1"/>
</dbReference>
<dbReference type="Pfam" id="PF15139">
    <property type="entry name" value="CFAP95"/>
    <property type="match status" value="1"/>
</dbReference>
<dbReference type="EMBL" id="JAUDFV010000149">
    <property type="protein sequence ID" value="KAL2719299.1"/>
    <property type="molecule type" value="Genomic_DNA"/>
</dbReference>
<comment type="caution">
    <text evidence="1">The sequence shown here is derived from an EMBL/GenBank/DDBJ whole genome shotgun (WGS) entry which is preliminary data.</text>
</comment>
<gene>
    <name evidence="1" type="ORF">V1478_010761</name>
</gene>
<dbReference type="AlphaFoldDB" id="A0ABD2AF91"/>
<protein>
    <submittedName>
        <fullName evidence="1">Uncharacterized protein</fullName>
    </submittedName>
</protein>